<evidence type="ECO:0000313" key="3">
    <source>
        <dbReference type="Proteomes" id="UP001165121"/>
    </source>
</evidence>
<gene>
    <name evidence="2" type="ORF">Pfra01_001263000</name>
</gene>
<feature type="compositionally biased region" description="Basic and acidic residues" evidence="1">
    <location>
        <begin position="16"/>
        <end position="28"/>
    </location>
</feature>
<name>A0A9W7CS27_9STRA</name>
<dbReference type="Proteomes" id="UP001165121">
    <property type="component" value="Unassembled WGS sequence"/>
</dbReference>
<organism evidence="2 3">
    <name type="scientific">Phytophthora fragariaefolia</name>
    <dbReference type="NCBI Taxonomy" id="1490495"/>
    <lineage>
        <taxon>Eukaryota</taxon>
        <taxon>Sar</taxon>
        <taxon>Stramenopiles</taxon>
        <taxon>Oomycota</taxon>
        <taxon>Peronosporomycetes</taxon>
        <taxon>Peronosporales</taxon>
        <taxon>Peronosporaceae</taxon>
        <taxon>Phytophthora</taxon>
    </lineage>
</organism>
<keyword evidence="3" id="KW-1185">Reference proteome</keyword>
<reference evidence="2" key="1">
    <citation type="submission" date="2023-04" db="EMBL/GenBank/DDBJ databases">
        <title>Phytophthora fragariaefolia NBRC 109709.</title>
        <authorList>
            <person name="Ichikawa N."/>
            <person name="Sato H."/>
            <person name="Tonouchi N."/>
        </authorList>
    </citation>
    <scope>NUCLEOTIDE SEQUENCE</scope>
    <source>
        <strain evidence="2">NBRC 109709</strain>
    </source>
</reference>
<sequence>MQPLSILTMQHTGRAPFDREKKGEEARRGGAGVGIEQEEEDDDEDSEYDADEDKSEPTFSRKETERK</sequence>
<dbReference type="AlphaFoldDB" id="A0A9W7CS27"/>
<accession>A0A9W7CS27</accession>
<evidence type="ECO:0000313" key="2">
    <source>
        <dbReference type="EMBL" id="GMF40759.1"/>
    </source>
</evidence>
<feature type="region of interest" description="Disordered" evidence="1">
    <location>
        <begin position="1"/>
        <end position="67"/>
    </location>
</feature>
<dbReference type="EMBL" id="BSXT01001286">
    <property type="protein sequence ID" value="GMF40759.1"/>
    <property type="molecule type" value="Genomic_DNA"/>
</dbReference>
<comment type="caution">
    <text evidence="2">The sequence shown here is derived from an EMBL/GenBank/DDBJ whole genome shotgun (WGS) entry which is preliminary data.</text>
</comment>
<evidence type="ECO:0000256" key="1">
    <source>
        <dbReference type="SAM" id="MobiDB-lite"/>
    </source>
</evidence>
<feature type="compositionally biased region" description="Polar residues" evidence="1">
    <location>
        <begin position="1"/>
        <end position="11"/>
    </location>
</feature>
<feature type="compositionally biased region" description="Basic and acidic residues" evidence="1">
    <location>
        <begin position="55"/>
        <end position="67"/>
    </location>
</feature>
<feature type="compositionally biased region" description="Acidic residues" evidence="1">
    <location>
        <begin position="36"/>
        <end position="54"/>
    </location>
</feature>
<protein>
    <submittedName>
        <fullName evidence="2">Unnamed protein product</fullName>
    </submittedName>
</protein>
<proteinExistence type="predicted"/>